<dbReference type="InterPro" id="IPR051468">
    <property type="entry name" value="Fungal_SecMetab_SDRs"/>
</dbReference>
<dbReference type="GO" id="GO:0016491">
    <property type="term" value="F:oxidoreductase activity"/>
    <property type="evidence" value="ECO:0007669"/>
    <property type="project" value="UniProtKB-KW"/>
</dbReference>
<organism evidence="4 5">
    <name type="scientific">Acrobeloides nanus</name>
    <dbReference type="NCBI Taxonomy" id="290746"/>
    <lineage>
        <taxon>Eukaryota</taxon>
        <taxon>Metazoa</taxon>
        <taxon>Ecdysozoa</taxon>
        <taxon>Nematoda</taxon>
        <taxon>Chromadorea</taxon>
        <taxon>Rhabditida</taxon>
        <taxon>Tylenchina</taxon>
        <taxon>Cephalobomorpha</taxon>
        <taxon>Cephaloboidea</taxon>
        <taxon>Cephalobidae</taxon>
        <taxon>Acrobeloides</taxon>
    </lineage>
</organism>
<keyword evidence="1" id="KW-0521">NADP</keyword>
<dbReference type="InterPro" id="IPR002347">
    <property type="entry name" value="SDR_fam"/>
</dbReference>
<dbReference type="CDD" id="cd05325">
    <property type="entry name" value="carb_red_sniffer_like_SDR_c"/>
    <property type="match status" value="1"/>
</dbReference>
<proteinExistence type="inferred from homology"/>
<protein>
    <submittedName>
        <fullName evidence="5">Uncharacterized protein</fullName>
    </submittedName>
</protein>
<dbReference type="PRINTS" id="PR00081">
    <property type="entry name" value="GDHRDH"/>
</dbReference>
<evidence type="ECO:0000256" key="2">
    <source>
        <dbReference type="ARBA" id="ARBA00023002"/>
    </source>
</evidence>
<sequence>MTPNFGKNILITGSSRGIGFGMVEYLAKHSNAQYIFATCRNLETAKALKELSKLYLSIKIVQLDIEDDNSIEKARNEIQAILEDQPLNMLVNNAGLDLTGGTILGEKPNRTNLNRQFDINTTSTIIVTDAFLPLLLKAAKNGEKAMIVNMSSALGSITNAWRAPENDTGRFWYAYNMSKAALNMYTRVLNRYHENKGLIVVSIHPGRVKTDMGGPIADITTEESVQAMIDSLSKLATKDSGRCIDRFGKDIPF</sequence>
<dbReference type="PANTHER" id="PTHR43544:SF7">
    <property type="entry name" value="NADB-LER2"/>
    <property type="match status" value="1"/>
</dbReference>
<dbReference type="PANTHER" id="PTHR43544">
    <property type="entry name" value="SHORT-CHAIN DEHYDROGENASE/REDUCTASE"/>
    <property type="match status" value="1"/>
</dbReference>
<accession>A0A914E398</accession>
<dbReference type="Proteomes" id="UP000887540">
    <property type="component" value="Unplaced"/>
</dbReference>
<keyword evidence="4" id="KW-1185">Reference proteome</keyword>
<dbReference type="InterPro" id="IPR036291">
    <property type="entry name" value="NAD(P)-bd_dom_sf"/>
</dbReference>
<dbReference type="WBParaSite" id="ACRNAN_scaffold5266.g30370.t1">
    <property type="protein sequence ID" value="ACRNAN_scaffold5266.g30370.t1"/>
    <property type="gene ID" value="ACRNAN_scaffold5266.g30370"/>
</dbReference>
<dbReference type="Gene3D" id="3.40.50.720">
    <property type="entry name" value="NAD(P)-binding Rossmann-like Domain"/>
    <property type="match status" value="1"/>
</dbReference>
<evidence type="ECO:0000313" key="5">
    <source>
        <dbReference type="WBParaSite" id="ACRNAN_scaffold5266.g30370.t1"/>
    </source>
</evidence>
<dbReference type="SUPFAM" id="SSF51735">
    <property type="entry name" value="NAD(P)-binding Rossmann-fold domains"/>
    <property type="match status" value="1"/>
</dbReference>
<evidence type="ECO:0000256" key="3">
    <source>
        <dbReference type="RuleBase" id="RU000363"/>
    </source>
</evidence>
<evidence type="ECO:0000313" key="4">
    <source>
        <dbReference type="Proteomes" id="UP000887540"/>
    </source>
</evidence>
<dbReference type="Pfam" id="PF00106">
    <property type="entry name" value="adh_short"/>
    <property type="match status" value="1"/>
</dbReference>
<dbReference type="GO" id="GO:0005737">
    <property type="term" value="C:cytoplasm"/>
    <property type="evidence" value="ECO:0007669"/>
    <property type="project" value="TreeGrafter"/>
</dbReference>
<name>A0A914E398_9BILA</name>
<reference evidence="5" key="1">
    <citation type="submission" date="2022-11" db="UniProtKB">
        <authorList>
            <consortium name="WormBaseParasite"/>
        </authorList>
    </citation>
    <scope>IDENTIFICATION</scope>
</reference>
<evidence type="ECO:0000256" key="1">
    <source>
        <dbReference type="ARBA" id="ARBA00022857"/>
    </source>
</evidence>
<comment type="similarity">
    <text evidence="3">Belongs to the short-chain dehydrogenases/reductases (SDR) family.</text>
</comment>
<dbReference type="AlphaFoldDB" id="A0A914E398"/>
<keyword evidence="2" id="KW-0560">Oxidoreductase</keyword>
<dbReference type="PRINTS" id="PR00080">
    <property type="entry name" value="SDRFAMILY"/>
</dbReference>